<keyword evidence="1" id="KW-0472">Membrane</keyword>
<feature type="transmembrane region" description="Helical" evidence="1">
    <location>
        <begin position="193"/>
        <end position="213"/>
    </location>
</feature>
<name>A0A367ZT48_9BACT</name>
<feature type="transmembrane region" description="Helical" evidence="1">
    <location>
        <begin position="367"/>
        <end position="385"/>
    </location>
</feature>
<accession>A0A367ZT48</accession>
<reference evidence="2 3" key="1">
    <citation type="submission" date="2018-05" db="EMBL/GenBank/DDBJ databases">
        <title>A metagenomic window into the 2 km-deep terrestrial subsurface aquifer revealed taxonomically and functionally diverse microbial community comprising novel uncultured bacterial lineages.</title>
        <authorList>
            <person name="Kadnikov V.V."/>
            <person name="Mardanov A.V."/>
            <person name="Beletsky A.V."/>
            <person name="Banks D."/>
            <person name="Pimenov N.V."/>
            <person name="Frank Y.A."/>
            <person name="Karnachuk O.V."/>
            <person name="Ravin N.V."/>
        </authorList>
    </citation>
    <scope>NUCLEOTIDE SEQUENCE [LARGE SCALE GENOMIC DNA]</scope>
    <source>
        <strain evidence="2">BY5</strain>
    </source>
</reference>
<protein>
    <submittedName>
        <fullName evidence="2">Uncharacterized protein</fullName>
    </submittedName>
</protein>
<feature type="transmembrane region" description="Helical" evidence="1">
    <location>
        <begin position="156"/>
        <end position="181"/>
    </location>
</feature>
<sequence length="778" mass="84610">MGLGGFGLWLGWPLWAPDGTLIWRDVPQMVVPNLAFQGQVWRGVTGPFIHMGRGPGMPFLGDPQTAGWYPGSWLAALAGPDLGFRLHQWMHLVWLGLGFGLLGRRRGGSPFSGLLAGLIAMAATPHLHGLEWLHITAGVAWVPWSLLAAERGYPRLQAICLVLMIASGHAYLWVMAPVVALAGMMLLPRAARWAGLQSVLAVPLVTLPVWAGYLQVAGQFAPHGFSESEAAPITAFEPQHLLGFVMPRALRDFQFIGTDGVRQTFRQWGDFGWARQAYVGILPLGLAIWGLWHRGKWRRAVGCLVGGGLLLSLGLSWAAVRWPALGRHVHHPASFIQLTSWGLLLLAASGFQVVSRGRRRPLPWSRAALYSLLPLVGAALHREAANAALDGNFHPLWNFAWQVGWVAWLLGSLALVGIFGWAHRSWQRRTGSKAGGQPPSSAGQPWFWLDTAGDLGVSLLWSGLLLGLVICDAGWHSRPSVPRSLPTSALPPRLLASLEPGRLAVDPRLEELVRRPPAWGSSEELAAAYGFLARVALPAIEVPNGFDYLGDYNPPFAHPGRRAFLDWLFGGPVVPGSDRLPLSIDQIKERASRLGVRYLVTHRQVAGVPPLTTLAFQKVWQVHLYDLGPAPAGTIMSRQAFQRLQKEVAVAAGSPFAAEQITSEVVLRPGWVQIRVPAPLGKGWGVFWPILPLPGWEPTAANDPRPVRGERFGWWIPLEDRSQAELVYLPPGLAWLVVGAVVGGILLWQAGRGRTVEVARAPTTLVASSPTDGQGKPI</sequence>
<keyword evidence="1" id="KW-0812">Transmembrane</keyword>
<evidence type="ECO:0000313" key="3">
    <source>
        <dbReference type="Proteomes" id="UP000252355"/>
    </source>
</evidence>
<feature type="transmembrane region" description="Helical" evidence="1">
    <location>
        <begin position="273"/>
        <end position="292"/>
    </location>
</feature>
<comment type="caution">
    <text evidence="2">The sequence shown here is derived from an EMBL/GenBank/DDBJ whole genome shotgun (WGS) entry which is preliminary data.</text>
</comment>
<feature type="transmembrane region" description="Helical" evidence="1">
    <location>
        <begin position="405"/>
        <end position="423"/>
    </location>
</feature>
<dbReference type="EMBL" id="QOQW01000002">
    <property type="protein sequence ID" value="RCK81220.1"/>
    <property type="molecule type" value="Genomic_DNA"/>
</dbReference>
<keyword evidence="1" id="KW-1133">Transmembrane helix</keyword>
<evidence type="ECO:0000256" key="1">
    <source>
        <dbReference type="SAM" id="Phobius"/>
    </source>
</evidence>
<gene>
    <name evidence="2" type="ORF">OZSIB_2089</name>
</gene>
<feature type="transmembrane region" description="Helical" evidence="1">
    <location>
        <begin position="335"/>
        <end position="355"/>
    </location>
</feature>
<proteinExistence type="predicted"/>
<evidence type="ECO:0000313" key="2">
    <source>
        <dbReference type="EMBL" id="RCK81220.1"/>
    </source>
</evidence>
<dbReference type="AlphaFoldDB" id="A0A367ZT48"/>
<organism evidence="2 3">
    <name type="scientific">Candidatus Ozemobacter sibiricus</name>
    <dbReference type="NCBI Taxonomy" id="2268124"/>
    <lineage>
        <taxon>Bacteria</taxon>
        <taxon>Candidatus Ozemobacteria</taxon>
        <taxon>Candidatus Ozemobacterales</taxon>
        <taxon>Candidatus Ozemobacteraceae</taxon>
        <taxon>Candidatus Ozemobacter</taxon>
    </lineage>
</organism>
<feature type="transmembrane region" description="Helical" evidence="1">
    <location>
        <begin position="726"/>
        <end position="748"/>
    </location>
</feature>
<feature type="transmembrane region" description="Helical" evidence="1">
    <location>
        <begin position="299"/>
        <end position="320"/>
    </location>
</feature>
<dbReference type="Proteomes" id="UP000252355">
    <property type="component" value="Unassembled WGS sequence"/>
</dbReference>